<organism evidence="1 2">
    <name type="scientific">Rubritalea tangerina</name>
    <dbReference type="NCBI Taxonomy" id="430798"/>
    <lineage>
        <taxon>Bacteria</taxon>
        <taxon>Pseudomonadati</taxon>
        <taxon>Verrucomicrobiota</taxon>
        <taxon>Verrucomicrobiia</taxon>
        <taxon>Verrucomicrobiales</taxon>
        <taxon>Rubritaleaceae</taxon>
        <taxon>Rubritalea</taxon>
    </lineage>
</organism>
<gene>
    <name evidence="1" type="ORF">ACFSW8_12425</name>
</gene>
<dbReference type="RefSeq" id="WP_377178381.1">
    <property type="nucleotide sequence ID" value="NZ_JBHUJB010000050.1"/>
</dbReference>
<proteinExistence type="predicted"/>
<sequence>MLTIESSNVEAEQTEIVINEQDSSRLKELLESLDEVKICVDSRAKEASPLISRSHGSANLEYLDNGKLFYLQKDLSIDGYLLNRGDREEVYSIIRKYTLHYD</sequence>
<dbReference type="Proteomes" id="UP001597389">
    <property type="component" value="Unassembled WGS sequence"/>
</dbReference>
<accession>A0ABW4ZDW9</accession>
<dbReference type="EMBL" id="JBHUJB010000050">
    <property type="protein sequence ID" value="MFD2159706.1"/>
    <property type="molecule type" value="Genomic_DNA"/>
</dbReference>
<evidence type="ECO:0000313" key="1">
    <source>
        <dbReference type="EMBL" id="MFD2159706.1"/>
    </source>
</evidence>
<protein>
    <submittedName>
        <fullName evidence="1">Uncharacterized protein</fullName>
    </submittedName>
</protein>
<evidence type="ECO:0000313" key="2">
    <source>
        <dbReference type="Proteomes" id="UP001597389"/>
    </source>
</evidence>
<comment type="caution">
    <text evidence="1">The sequence shown here is derived from an EMBL/GenBank/DDBJ whole genome shotgun (WGS) entry which is preliminary data.</text>
</comment>
<name>A0ABW4ZDW9_9BACT</name>
<reference evidence="2" key="1">
    <citation type="journal article" date="2019" name="Int. J. Syst. Evol. Microbiol.">
        <title>The Global Catalogue of Microorganisms (GCM) 10K type strain sequencing project: providing services to taxonomists for standard genome sequencing and annotation.</title>
        <authorList>
            <consortium name="The Broad Institute Genomics Platform"/>
            <consortium name="The Broad Institute Genome Sequencing Center for Infectious Disease"/>
            <person name="Wu L."/>
            <person name="Ma J."/>
        </authorList>
    </citation>
    <scope>NUCLEOTIDE SEQUENCE [LARGE SCALE GENOMIC DNA]</scope>
    <source>
        <strain evidence="2">CCUG 57942</strain>
    </source>
</reference>
<keyword evidence="2" id="KW-1185">Reference proteome</keyword>